<evidence type="ECO:0000256" key="1">
    <source>
        <dbReference type="SAM" id="SignalP"/>
    </source>
</evidence>
<dbReference type="RefSeq" id="XP_019540494.2">
    <property type="nucleotide sequence ID" value="XM_019684949.3"/>
</dbReference>
<dbReference type="EnsemblMetazoa" id="AALFPA23_002634.R2554">
    <property type="protein sequence ID" value="AALFPA23_002634.P2554"/>
    <property type="gene ID" value="AALFPA23_002634"/>
</dbReference>
<evidence type="ECO:0000313" key="3">
    <source>
        <dbReference type="Proteomes" id="UP000069940"/>
    </source>
</evidence>
<organism evidence="2 3">
    <name type="scientific">Aedes albopictus</name>
    <name type="common">Asian tiger mosquito</name>
    <name type="synonym">Stegomyia albopicta</name>
    <dbReference type="NCBI Taxonomy" id="7160"/>
    <lineage>
        <taxon>Eukaryota</taxon>
        <taxon>Metazoa</taxon>
        <taxon>Ecdysozoa</taxon>
        <taxon>Arthropoda</taxon>
        <taxon>Hexapoda</taxon>
        <taxon>Insecta</taxon>
        <taxon>Pterygota</taxon>
        <taxon>Neoptera</taxon>
        <taxon>Endopterygota</taxon>
        <taxon>Diptera</taxon>
        <taxon>Nematocera</taxon>
        <taxon>Culicoidea</taxon>
        <taxon>Culicidae</taxon>
        <taxon>Culicinae</taxon>
        <taxon>Aedini</taxon>
        <taxon>Aedes</taxon>
        <taxon>Stegomyia</taxon>
    </lineage>
</organism>
<proteinExistence type="predicted"/>
<name>A0ABM1XT70_AEDAL</name>
<keyword evidence="3" id="KW-1185">Reference proteome</keyword>
<dbReference type="Proteomes" id="UP000069940">
    <property type="component" value="Unassembled WGS sequence"/>
</dbReference>
<dbReference type="GeneID" id="109411432"/>
<sequence>MTSWITSILVTLAVLVLAPTESDAFGWSWFWPRRTTTTTTASTGTTSGTSGSNAVPSVYNISIGNRENTNASLDYGTMITNLQINLARFNGSSVLHGDATENRLNEVIYTVVDGYRNRSEAVVNSRLAWIDEALLDIVVYGRQLRQEGNQRWLKEFPEHVRGSVAQLNETVRNCLEREVEVEELIQAVHNRSRNGCLESRLQKLFELREAAKNNLTEFLASSGDIEDRLETCVSPDFDDALDNVFQEACISSILLELEMEALKLGFTVSRLTAAMEPALGQAKAGFLECVADLAWYAFDASLSLRQWINRCSGDA</sequence>
<feature type="chain" id="PRO_5046452241" description="Salivary mucin" evidence="1">
    <location>
        <begin position="25"/>
        <end position="315"/>
    </location>
</feature>
<protein>
    <recommendedName>
        <fullName evidence="4">Salivary mucin</fullName>
    </recommendedName>
</protein>
<feature type="signal peptide" evidence="1">
    <location>
        <begin position="1"/>
        <end position="24"/>
    </location>
</feature>
<evidence type="ECO:0008006" key="4">
    <source>
        <dbReference type="Google" id="ProtNLM"/>
    </source>
</evidence>
<reference evidence="3" key="1">
    <citation type="journal article" date="2015" name="Proc. Natl. Acad. Sci. U.S.A.">
        <title>Genome sequence of the Asian Tiger mosquito, Aedes albopictus, reveals insights into its biology, genetics, and evolution.</title>
        <authorList>
            <person name="Chen X.G."/>
            <person name="Jiang X."/>
            <person name="Gu J."/>
            <person name="Xu M."/>
            <person name="Wu Y."/>
            <person name="Deng Y."/>
            <person name="Zhang C."/>
            <person name="Bonizzoni M."/>
            <person name="Dermauw W."/>
            <person name="Vontas J."/>
            <person name="Armbruster P."/>
            <person name="Huang X."/>
            <person name="Yang Y."/>
            <person name="Zhang H."/>
            <person name="He W."/>
            <person name="Peng H."/>
            <person name="Liu Y."/>
            <person name="Wu K."/>
            <person name="Chen J."/>
            <person name="Lirakis M."/>
            <person name="Topalis P."/>
            <person name="Van Leeuwen T."/>
            <person name="Hall A.B."/>
            <person name="Jiang X."/>
            <person name="Thorpe C."/>
            <person name="Mueller R.L."/>
            <person name="Sun C."/>
            <person name="Waterhouse R.M."/>
            <person name="Yan G."/>
            <person name="Tu Z.J."/>
            <person name="Fang X."/>
            <person name="James A.A."/>
        </authorList>
    </citation>
    <scope>NUCLEOTIDE SEQUENCE [LARGE SCALE GENOMIC DNA]</scope>
    <source>
        <strain evidence="3">Foshan</strain>
    </source>
</reference>
<evidence type="ECO:0000313" key="2">
    <source>
        <dbReference type="EnsemblMetazoa" id="AALFPA23_002634.P2554"/>
    </source>
</evidence>
<keyword evidence="1" id="KW-0732">Signal</keyword>
<reference evidence="2" key="2">
    <citation type="submission" date="2025-05" db="UniProtKB">
        <authorList>
            <consortium name="EnsemblMetazoa"/>
        </authorList>
    </citation>
    <scope>IDENTIFICATION</scope>
    <source>
        <strain evidence="2">Foshan</strain>
    </source>
</reference>
<accession>A0ABM1XT70</accession>